<dbReference type="RefSeq" id="WP_254169822.1">
    <property type="nucleotide sequence ID" value="NZ_JAHESF010000058.1"/>
</dbReference>
<dbReference type="InterPro" id="IPR008969">
    <property type="entry name" value="CarboxyPept-like_regulatory"/>
</dbReference>
<dbReference type="Gene3D" id="2.60.40.1120">
    <property type="entry name" value="Carboxypeptidase-like, regulatory domain"/>
    <property type="match status" value="1"/>
</dbReference>
<keyword evidence="2" id="KW-0121">Carboxypeptidase</keyword>
<proteinExistence type="predicted"/>
<sequence length="217" mass="24989">MKYFILVFAICFAGAVQAQEIIKGIVVDSATFSPLPYVSVQVKNKSRGSTTDTQGNFSVMATQQDTLIFSLLGYESLEYPLTDYEASVIRMAERTTLLKTITIDDTRLDNPYEGLFDDQNAARLKARIPFYYSKARKDKIKAGRWRDENLRVQTYIDVVVNNPETKAGLMKRFSLSEDEYYTILTKFNETHYNVMYYLTAAELTSFLNRFFESQKVK</sequence>
<protein>
    <submittedName>
        <fullName evidence="2">Carboxypeptidase-like regulatory domain-containing protein</fullName>
    </submittedName>
</protein>
<accession>A0AAP2GM48</accession>
<evidence type="ECO:0000256" key="1">
    <source>
        <dbReference type="SAM" id="SignalP"/>
    </source>
</evidence>
<organism evidence="2 3">
    <name type="scientific">Chryseosolibacter histidini</name>
    <dbReference type="NCBI Taxonomy" id="2782349"/>
    <lineage>
        <taxon>Bacteria</taxon>
        <taxon>Pseudomonadati</taxon>
        <taxon>Bacteroidota</taxon>
        <taxon>Cytophagia</taxon>
        <taxon>Cytophagales</taxon>
        <taxon>Chryseotaleaceae</taxon>
        <taxon>Chryseosolibacter</taxon>
    </lineage>
</organism>
<dbReference type="Proteomes" id="UP001319200">
    <property type="component" value="Unassembled WGS sequence"/>
</dbReference>
<evidence type="ECO:0000313" key="3">
    <source>
        <dbReference type="Proteomes" id="UP001319200"/>
    </source>
</evidence>
<dbReference type="AlphaFoldDB" id="A0AAP2GM48"/>
<keyword evidence="2" id="KW-0645">Protease</keyword>
<dbReference type="SUPFAM" id="SSF49464">
    <property type="entry name" value="Carboxypeptidase regulatory domain-like"/>
    <property type="match status" value="1"/>
</dbReference>
<keyword evidence="2" id="KW-0378">Hydrolase</keyword>
<keyword evidence="1" id="KW-0732">Signal</keyword>
<name>A0AAP2GM48_9BACT</name>
<dbReference type="EMBL" id="JAHESF010000058">
    <property type="protein sequence ID" value="MBT1701136.1"/>
    <property type="molecule type" value="Genomic_DNA"/>
</dbReference>
<gene>
    <name evidence="2" type="ORF">KK083_29860</name>
</gene>
<keyword evidence="3" id="KW-1185">Reference proteome</keyword>
<evidence type="ECO:0000313" key="2">
    <source>
        <dbReference type="EMBL" id="MBT1701136.1"/>
    </source>
</evidence>
<dbReference type="Pfam" id="PF13715">
    <property type="entry name" value="CarbopepD_reg_2"/>
    <property type="match status" value="1"/>
</dbReference>
<dbReference type="GO" id="GO:0004180">
    <property type="term" value="F:carboxypeptidase activity"/>
    <property type="evidence" value="ECO:0007669"/>
    <property type="project" value="UniProtKB-KW"/>
</dbReference>
<reference evidence="2 3" key="1">
    <citation type="submission" date="2021-05" db="EMBL/GenBank/DDBJ databases">
        <title>A Polyphasic approach of four new species of the genus Ohtaekwangia: Ohtaekwangia histidinii sp. nov., Ohtaekwangia cretensis sp. nov., Ohtaekwangia indiensis sp. nov., Ohtaekwangia reichenbachii sp. nov. from diverse environment.</title>
        <authorList>
            <person name="Octaviana S."/>
        </authorList>
    </citation>
    <scope>NUCLEOTIDE SEQUENCE [LARGE SCALE GENOMIC DNA]</scope>
    <source>
        <strain evidence="2 3">PWU4</strain>
    </source>
</reference>
<comment type="caution">
    <text evidence="2">The sequence shown here is derived from an EMBL/GenBank/DDBJ whole genome shotgun (WGS) entry which is preliminary data.</text>
</comment>
<feature type="chain" id="PRO_5042864980" evidence="1">
    <location>
        <begin position="19"/>
        <end position="217"/>
    </location>
</feature>
<feature type="signal peptide" evidence="1">
    <location>
        <begin position="1"/>
        <end position="18"/>
    </location>
</feature>